<dbReference type="InterPro" id="IPR017437">
    <property type="entry name" value="ATP-NAD_kinase_PpnK-typ_C"/>
</dbReference>
<dbReference type="PANTHER" id="PTHR20275:SF0">
    <property type="entry name" value="NAD KINASE"/>
    <property type="match status" value="1"/>
</dbReference>
<dbReference type="RefSeq" id="WP_279245694.1">
    <property type="nucleotide sequence ID" value="NZ_SHNN01000002.1"/>
</dbReference>
<keyword evidence="6" id="KW-0547">Nucleotide-binding</keyword>
<dbReference type="Gene3D" id="2.60.200.30">
    <property type="entry name" value="Probable inorganic polyphosphate/atp-NAD kinase, domain 2"/>
    <property type="match status" value="1"/>
</dbReference>
<proteinExistence type="inferred from homology"/>
<feature type="binding site" evidence="6">
    <location>
        <position position="248"/>
    </location>
    <ligand>
        <name>NAD(+)</name>
        <dbReference type="ChEBI" id="CHEBI:57540"/>
    </ligand>
</feature>
<evidence type="ECO:0000256" key="1">
    <source>
        <dbReference type="ARBA" id="ARBA00022679"/>
    </source>
</evidence>
<feature type="binding site" evidence="6">
    <location>
        <position position="175"/>
    </location>
    <ligand>
        <name>NAD(+)</name>
        <dbReference type="ChEBI" id="CHEBI:57540"/>
    </ligand>
</feature>
<comment type="caution">
    <text evidence="6">Lacks conserved residue(s) required for the propagation of feature annotation.</text>
</comment>
<feature type="active site" description="Proton acceptor" evidence="6">
    <location>
        <position position="73"/>
    </location>
</feature>
<feature type="binding site" evidence="6">
    <location>
        <position position="177"/>
    </location>
    <ligand>
        <name>NAD(+)</name>
        <dbReference type="ChEBI" id="CHEBI:57540"/>
    </ligand>
</feature>
<keyword evidence="8" id="KW-1185">Reference proteome</keyword>
<keyword evidence="2 6" id="KW-0418">Kinase</keyword>
<feature type="binding site" evidence="6">
    <location>
        <begin position="73"/>
        <end position="74"/>
    </location>
    <ligand>
        <name>NAD(+)</name>
        <dbReference type="ChEBI" id="CHEBI:57540"/>
    </ligand>
</feature>
<comment type="cofactor">
    <cofactor evidence="6">
        <name>a divalent metal cation</name>
        <dbReference type="ChEBI" id="CHEBI:60240"/>
    </cofactor>
</comment>
<evidence type="ECO:0000256" key="2">
    <source>
        <dbReference type="ARBA" id="ARBA00022777"/>
    </source>
</evidence>
<dbReference type="InterPro" id="IPR002504">
    <property type="entry name" value="NADK"/>
</dbReference>
<feature type="binding site" evidence="6">
    <location>
        <position position="158"/>
    </location>
    <ligand>
        <name>NAD(+)</name>
        <dbReference type="ChEBI" id="CHEBI:57540"/>
    </ligand>
</feature>
<keyword evidence="6" id="KW-0067">ATP-binding</keyword>
<evidence type="ECO:0000256" key="4">
    <source>
        <dbReference type="ARBA" id="ARBA00023027"/>
    </source>
</evidence>
<name>A0ABT3TH96_9GAMM</name>
<gene>
    <name evidence="6" type="primary">nadK</name>
    <name evidence="7" type="ORF">EYC98_12585</name>
</gene>
<dbReference type="SUPFAM" id="SSF111331">
    <property type="entry name" value="NAD kinase/diacylglycerol kinase-like"/>
    <property type="match status" value="1"/>
</dbReference>
<dbReference type="Pfam" id="PF01513">
    <property type="entry name" value="NAD_kinase"/>
    <property type="match status" value="1"/>
</dbReference>
<comment type="similarity">
    <text evidence="6">Belongs to the NAD kinase family.</text>
</comment>
<comment type="caution">
    <text evidence="7">The sequence shown here is derived from an EMBL/GenBank/DDBJ whole genome shotgun (WGS) entry which is preliminary data.</text>
</comment>
<keyword evidence="4 6" id="KW-0520">NAD</keyword>
<evidence type="ECO:0000256" key="5">
    <source>
        <dbReference type="ARBA" id="ARBA00047925"/>
    </source>
</evidence>
<dbReference type="Proteomes" id="UP001143362">
    <property type="component" value="Unassembled WGS sequence"/>
</dbReference>
<feature type="binding site" evidence="6">
    <location>
        <begin position="188"/>
        <end position="193"/>
    </location>
    <ligand>
        <name>NAD(+)</name>
        <dbReference type="ChEBI" id="CHEBI:57540"/>
    </ligand>
</feature>
<evidence type="ECO:0000256" key="6">
    <source>
        <dbReference type="HAMAP-Rule" id="MF_00361"/>
    </source>
</evidence>
<dbReference type="HAMAP" id="MF_00361">
    <property type="entry name" value="NAD_kinase"/>
    <property type="match status" value="1"/>
</dbReference>
<dbReference type="Gene3D" id="3.40.50.10330">
    <property type="entry name" value="Probable inorganic polyphosphate/atp-NAD kinase, domain 1"/>
    <property type="match status" value="1"/>
</dbReference>
<organism evidence="7 8">
    <name type="scientific">Candidatus Litorirhabdus singularis</name>
    <dbReference type="NCBI Taxonomy" id="2518993"/>
    <lineage>
        <taxon>Bacteria</taxon>
        <taxon>Pseudomonadati</taxon>
        <taxon>Pseudomonadota</taxon>
        <taxon>Gammaproteobacteria</taxon>
        <taxon>Cellvibrionales</taxon>
        <taxon>Halieaceae</taxon>
        <taxon>Candidatus Litorirhabdus</taxon>
    </lineage>
</organism>
<dbReference type="InterPro" id="IPR017438">
    <property type="entry name" value="ATP-NAD_kinase_N"/>
</dbReference>
<dbReference type="GO" id="GO:0003951">
    <property type="term" value="F:NAD+ kinase activity"/>
    <property type="evidence" value="ECO:0007669"/>
    <property type="project" value="UniProtKB-EC"/>
</dbReference>
<comment type="catalytic activity">
    <reaction evidence="5 6">
        <text>NAD(+) + ATP = ADP + NADP(+) + H(+)</text>
        <dbReference type="Rhea" id="RHEA:18629"/>
        <dbReference type="ChEBI" id="CHEBI:15378"/>
        <dbReference type="ChEBI" id="CHEBI:30616"/>
        <dbReference type="ChEBI" id="CHEBI:57540"/>
        <dbReference type="ChEBI" id="CHEBI:58349"/>
        <dbReference type="ChEBI" id="CHEBI:456216"/>
        <dbReference type="EC" id="2.7.1.23"/>
    </reaction>
</comment>
<dbReference type="PANTHER" id="PTHR20275">
    <property type="entry name" value="NAD KINASE"/>
    <property type="match status" value="1"/>
</dbReference>
<accession>A0ABT3TH96</accession>
<evidence type="ECO:0000313" key="7">
    <source>
        <dbReference type="EMBL" id="MCX2981698.1"/>
    </source>
</evidence>
<comment type="subcellular location">
    <subcellularLocation>
        <location evidence="6">Cytoplasm</location>
    </subcellularLocation>
</comment>
<feature type="binding site" evidence="6">
    <location>
        <begin position="147"/>
        <end position="148"/>
    </location>
    <ligand>
        <name>NAD(+)</name>
        <dbReference type="ChEBI" id="CHEBI:57540"/>
    </ligand>
</feature>
<keyword evidence="1 6" id="KW-0808">Transferase</keyword>
<dbReference type="InterPro" id="IPR016064">
    <property type="entry name" value="NAD/diacylglycerol_kinase_sf"/>
</dbReference>
<protein>
    <recommendedName>
        <fullName evidence="6">NAD kinase</fullName>
        <ecNumber evidence="6">2.7.1.23</ecNumber>
    </recommendedName>
    <alternativeName>
        <fullName evidence="6">ATP-dependent NAD kinase</fullName>
    </alternativeName>
</protein>
<dbReference type="Pfam" id="PF20143">
    <property type="entry name" value="NAD_kinase_C"/>
    <property type="match status" value="1"/>
</dbReference>
<dbReference type="EC" id="2.7.1.23" evidence="6"/>
<comment type="function">
    <text evidence="6">Involved in the regulation of the intracellular balance of NAD and NADP, and is a key enzyme in the biosynthesis of NADP. Catalyzes specifically the phosphorylation on 2'-hydroxyl of the adenosine moiety of NAD to yield NADP.</text>
</comment>
<reference evidence="7" key="1">
    <citation type="submission" date="2019-02" db="EMBL/GenBank/DDBJ databases">
        <authorList>
            <person name="Li S.-H."/>
        </authorList>
    </citation>
    <scope>NUCLEOTIDE SEQUENCE</scope>
    <source>
        <strain evidence="7">IMCC14734</strain>
    </source>
</reference>
<sequence>MPDKFKKIGLIGRSRHHNALETVQSLVQLMEARGLDISIEKGLSKLLGEATAHIITRDDIGADCDLVIVVGGDGSMLSAARAMSMHKVPVLGVNRGRLGFLTDISPEDIEVRVGAVLDGDYTRERRFLLDVEVTRGGQSIGRADALNDVVVNSGTSARMIEFDLYIDDTFVYRQRADGLIISTPTGSTAYALSGGGPIMHPALDAIVLVPMFPQTLSSRPIVIDGNSRIRMDIPQDTRIHPPVTCDGQVNLSAHPGDSVHIHKKPEELILIHPPGHSFYASCRDKLRWGHSLVN</sequence>
<evidence type="ECO:0000313" key="8">
    <source>
        <dbReference type="Proteomes" id="UP001143362"/>
    </source>
</evidence>
<evidence type="ECO:0000256" key="3">
    <source>
        <dbReference type="ARBA" id="ARBA00022857"/>
    </source>
</evidence>
<keyword evidence="3 6" id="KW-0521">NADP</keyword>
<keyword evidence="6" id="KW-0963">Cytoplasm</keyword>
<dbReference type="NCBIfam" id="NF002306">
    <property type="entry name" value="PRK01231.1"/>
    <property type="match status" value="1"/>
</dbReference>
<dbReference type="EMBL" id="SHNN01000002">
    <property type="protein sequence ID" value="MCX2981698.1"/>
    <property type="molecule type" value="Genomic_DNA"/>
</dbReference>